<name>A0A917G3H3_9NOCA</name>
<evidence type="ECO:0000256" key="2">
    <source>
        <dbReference type="ARBA" id="ARBA00012865"/>
    </source>
</evidence>
<protein>
    <recommendedName>
        <fullName evidence="2 5">Beta-lactamase</fullName>
        <ecNumber evidence="2 5">3.5.2.6</ecNumber>
    </recommendedName>
</protein>
<dbReference type="InterPro" id="IPR045155">
    <property type="entry name" value="Beta-lactam_cat"/>
</dbReference>
<reference evidence="8" key="1">
    <citation type="journal article" date="2014" name="Int. J. Syst. Evol. Microbiol.">
        <title>Complete genome sequence of Corynebacterium casei LMG S-19264T (=DSM 44701T), isolated from a smear-ripened cheese.</title>
        <authorList>
            <consortium name="US DOE Joint Genome Institute (JGI-PGF)"/>
            <person name="Walter F."/>
            <person name="Albersmeier A."/>
            <person name="Kalinowski J."/>
            <person name="Ruckert C."/>
        </authorList>
    </citation>
    <scope>NUCLEOTIDE SEQUENCE</scope>
    <source>
        <strain evidence="8">CCM 7905</strain>
    </source>
</reference>
<feature type="domain" description="Beta-lactamase class A catalytic" evidence="7">
    <location>
        <begin position="56"/>
        <end position="271"/>
    </location>
</feature>
<feature type="chain" id="PRO_5037848698" description="Beta-lactamase" evidence="6">
    <location>
        <begin position="26"/>
        <end position="299"/>
    </location>
</feature>
<evidence type="ECO:0000313" key="9">
    <source>
        <dbReference type="Proteomes" id="UP000654257"/>
    </source>
</evidence>
<dbReference type="EMBL" id="BMCU01000004">
    <property type="protein sequence ID" value="GGG19994.1"/>
    <property type="molecule type" value="Genomic_DNA"/>
</dbReference>
<organism evidence="8 9">
    <name type="scientific">Rhodococcoides trifolii</name>
    <dbReference type="NCBI Taxonomy" id="908250"/>
    <lineage>
        <taxon>Bacteria</taxon>
        <taxon>Bacillati</taxon>
        <taxon>Actinomycetota</taxon>
        <taxon>Actinomycetes</taxon>
        <taxon>Mycobacteriales</taxon>
        <taxon>Nocardiaceae</taxon>
        <taxon>Rhodococcoides</taxon>
    </lineage>
</organism>
<dbReference type="GO" id="GO:0046677">
    <property type="term" value="P:response to antibiotic"/>
    <property type="evidence" value="ECO:0007669"/>
    <property type="project" value="UniProtKB-UniRule"/>
</dbReference>
<sequence>MSSRRAAAFVAAFVSAATLVGCSSATTDAPPPVTTSRVDSPSPFVALESRDSARLGVAAIDLSSGRTQNNRSDERFPFCSTFKVYAVGAVLAAVDAGRLSLSDTRIVTAEDKVPGSAVDWPAGSTVTVADLASAALTKSDNTSGNLLIREAGGTAALTSFAHSLGDNEFRLDRTEPELNTAIPEDPRDTTTPASLAAGYRTLLDGDVLSGPSREQLLTWMGSTETSTARFRAGIPEGWTSADKTGTGSYGVSNDAGLLLGPDGRRILLVVLSTTTSGDENAPAMNALVADTTRLVVAGS</sequence>
<dbReference type="PRINTS" id="PR00118">
    <property type="entry name" value="BLACTAMASEA"/>
</dbReference>
<dbReference type="Pfam" id="PF13354">
    <property type="entry name" value="Beta-lactamase2"/>
    <property type="match status" value="1"/>
</dbReference>
<comment type="caution">
    <text evidence="8">The sequence shown here is derived from an EMBL/GenBank/DDBJ whole genome shotgun (WGS) entry which is preliminary data.</text>
</comment>
<evidence type="ECO:0000313" key="8">
    <source>
        <dbReference type="EMBL" id="GGG19994.1"/>
    </source>
</evidence>
<evidence type="ECO:0000256" key="5">
    <source>
        <dbReference type="RuleBase" id="RU361140"/>
    </source>
</evidence>
<dbReference type="InterPro" id="IPR023650">
    <property type="entry name" value="Beta-lactam_class-A_AS"/>
</dbReference>
<dbReference type="NCBIfam" id="NF033103">
    <property type="entry name" value="bla_class_A"/>
    <property type="match status" value="1"/>
</dbReference>
<dbReference type="Gene3D" id="3.40.710.10">
    <property type="entry name" value="DD-peptidase/beta-lactamase superfamily"/>
    <property type="match status" value="1"/>
</dbReference>
<keyword evidence="3 5" id="KW-0378">Hydrolase</keyword>
<evidence type="ECO:0000256" key="6">
    <source>
        <dbReference type="SAM" id="SignalP"/>
    </source>
</evidence>
<evidence type="ECO:0000256" key="3">
    <source>
        <dbReference type="ARBA" id="ARBA00022801"/>
    </source>
</evidence>
<keyword evidence="4 5" id="KW-0046">Antibiotic resistance</keyword>
<dbReference type="InterPro" id="IPR000871">
    <property type="entry name" value="Beta-lactam_class-A"/>
</dbReference>
<dbReference type="SUPFAM" id="SSF56601">
    <property type="entry name" value="beta-lactamase/transpeptidase-like"/>
    <property type="match status" value="1"/>
</dbReference>
<comment type="catalytic activity">
    <reaction evidence="5">
        <text>a beta-lactam + H2O = a substituted beta-amino acid</text>
        <dbReference type="Rhea" id="RHEA:20401"/>
        <dbReference type="ChEBI" id="CHEBI:15377"/>
        <dbReference type="ChEBI" id="CHEBI:35627"/>
        <dbReference type="ChEBI" id="CHEBI:140347"/>
        <dbReference type="EC" id="3.5.2.6"/>
    </reaction>
</comment>
<comment type="similarity">
    <text evidence="1 5">Belongs to the class-A beta-lactamase family.</text>
</comment>
<dbReference type="AlphaFoldDB" id="A0A917G3H3"/>
<evidence type="ECO:0000256" key="1">
    <source>
        <dbReference type="ARBA" id="ARBA00009009"/>
    </source>
</evidence>
<dbReference type="InterPro" id="IPR012338">
    <property type="entry name" value="Beta-lactam/transpept-like"/>
</dbReference>
<reference evidence="8" key="2">
    <citation type="submission" date="2020-09" db="EMBL/GenBank/DDBJ databases">
        <authorList>
            <person name="Sun Q."/>
            <person name="Sedlacek I."/>
        </authorList>
    </citation>
    <scope>NUCLEOTIDE SEQUENCE</scope>
    <source>
        <strain evidence="8">CCM 7905</strain>
    </source>
</reference>
<dbReference type="GO" id="GO:0030655">
    <property type="term" value="P:beta-lactam antibiotic catabolic process"/>
    <property type="evidence" value="ECO:0007669"/>
    <property type="project" value="InterPro"/>
</dbReference>
<evidence type="ECO:0000259" key="7">
    <source>
        <dbReference type="Pfam" id="PF13354"/>
    </source>
</evidence>
<evidence type="ECO:0000256" key="4">
    <source>
        <dbReference type="ARBA" id="ARBA00023251"/>
    </source>
</evidence>
<dbReference type="Proteomes" id="UP000654257">
    <property type="component" value="Unassembled WGS sequence"/>
</dbReference>
<proteinExistence type="inferred from homology"/>
<dbReference type="RefSeq" id="WP_188546402.1">
    <property type="nucleotide sequence ID" value="NZ_BMCU01000004.1"/>
</dbReference>
<dbReference type="PANTHER" id="PTHR35333:SF3">
    <property type="entry name" value="BETA-LACTAMASE-TYPE TRANSPEPTIDASE FOLD CONTAINING PROTEIN"/>
    <property type="match status" value="1"/>
</dbReference>
<dbReference type="PROSITE" id="PS51257">
    <property type="entry name" value="PROKAR_LIPOPROTEIN"/>
    <property type="match status" value="1"/>
</dbReference>
<dbReference type="PANTHER" id="PTHR35333">
    <property type="entry name" value="BETA-LACTAMASE"/>
    <property type="match status" value="1"/>
</dbReference>
<dbReference type="GO" id="GO:0008800">
    <property type="term" value="F:beta-lactamase activity"/>
    <property type="evidence" value="ECO:0007669"/>
    <property type="project" value="UniProtKB-UniRule"/>
</dbReference>
<gene>
    <name evidence="8" type="ORF">GCM10007304_37370</name>
</gene>
<dbReference type="EC" id="3.5.2.6" evidence="2 5"/>
<keyword evidence="9" id="KW-1185">Reference proteome</keyword>
<accession>A0A917G3H3</accession>
<dbReference type="PROSITE" id="PS00146">
    <property type="entry name" value="BETA_LACTAMASE_A"/>
    <property type="match status" value="1"/>
</dbReference>
<feature type="signal peptide" evidence="6">
    <location>
        <begin position="1"/>
        <end position="25"/>
    </location>
</feature>
<keyword evidence="6" id="KW-0732">Signal</keyword>